<gene>
    <name evidence="6" type="ORF">DKT77_08210</name>
</gene>
<comment type="caution">
    <text evidence="6">The sequence shown here is derived from an EMBL/GenBank/DDBJ whole genome shotgun (WGS) entry which is preliminary data.</text>
</comment>
<evidence type="ECO:0000313" key="6">
    <source>
        <dbReference type="EMBL" id="PWR03209.1"/>
    </source>
</evidence>
<evidence type="ECO:0000256" key="4">
    <source>
        <dbReference type="ARBA" id="ARBA00023136"/>
    </source>
</evidence>
<dbReference type="OrthoDB" id="9811969at2"/>
<dbReference type="PANTHER" id="PTHR12714:SF24">
    <property type="entry name" value="SLR1182 PROTEIN"/>
    <property type="match status" value="1"/>
</dbReference>
<dbReference type="AlphaFoldDB" id="A0A2V2LLL7"/>
<keyword evidence="7" id="KW-1185">Reference proteome</keyword>
<dbReference type="EMBL" id="QGKU01000030">
    <property type="protein sequence ID" value="PWR03209.1"/>
    <property type="molecule type" value="Genomic_DNA"/>
</dbReference>
<name>A0A2V2LLL7_9RHOB</name>
<comment type="subcellular location">
    <subcellularLocation>
        <location evidence="1">Endomembrane system</location>
        <topology evidence="1">Multi-pass membrane protein</topology>
    </subcellularLocation>
</comment>
<evidence type="ECO:0000256" key="5">
    <source>
        <dbReference type="SAM" id="Phobius"/>
    </source>
</evidence>
<keyword evidence="2 5" id="KW-0812">Transmembrane</keyword>
<dbReference type="GO" id="GO:0008168">
    <property type="term" value="F:methyltransferase activity"/>
    <property type="evidence" value="ECO:0007669"/>
    <property type="project" value="UniProtKB-KW"/>
</dbReference>
<evidence type="ECO:0000256" key="1">
    <source>
        <dbReference type="ARBA" id="ARBA00004127"/>
    </source>
</evidence>
<protein>
    <submittedName>
        <fullName evidence="6">S-isoprenylcysteine methyltransferase</fullName>
    </submittedName>
</protein>
<reference evidence="6 7" key="1">
    <citation type="submission" date="2018-05" db="EMBL/GenBank/DDBJ databases">
        <title>Rhodobacteraceae gen. nov., sp. nov. isolated from sea water.</title>
        <authorList>
            <person name="Ren Y."/>
        </authorList>
    </citation>
    <scope>NUCLEOTIDE SEQUENCE [LARGE SCALE GENOMIC DNA]</scope>
    <source>
        <strain evidence="6 7">TG-679</strain>
    </source>
</reference>
<sequence>MTKWIDLPPIWLGVFVSLAWVQSARLPVGPGDSAASDLVGGLLVGGGLVLIVLAATEMHRARTTVIPHLVPDALVSTGIFRRSRNPIYLGDTLILCGLIFRWEAWPSLLLVPLFVWLITDRFILSEEDRLRERFGAAFDRYAETTRRWI</sequence>
<dbReference type="RefSeq" id="WP_109811242.1">
    <property type="nucleotide sequence ID" value="NZ_QGKU01000030.1"/>
</dbReference>
<keyword evidence="4 5" id="KW-0472">Membrane</keyword>
<keyword evidence="6" id="KW-0489">Methyltransferase</keyword>
<keyword evidence="6" id="KW-0808">Transferase</keyword>
<evidence type="ECO:0000313" key="7">
    <source>
        <dbReference type="Proteomes" id="UP000245680"/>
    </source>
</evidence>
<organism evidence="6 7">
    <name type="scientific">Meridianimarinicoccus roseus</name>
    <dbReference type="NCBI Taxonomy" id="2072018"/>
    <lineage>
        <taxon>Bacteria</taxon>
        <taxon>Pseudomonadati</taxon>
        <taxon>Pseudomonadota</taxon>
        <taxon>Alphaproteobacteria</taxon>
        <taxon>Rhodobacterales</taxon>
        <taxon>Paracoccaceae</taxon>
        <taxon>Meridianimarinicoccus</taxon>
    </lineage>
</organism>
<evidence type="ECO:0000256" key="2">
    <source>
        <dbReference type="ARBA" id="ARBA00022692"/>
    </source>
</evidence>
<feature type="transmembrane region" description="Helical" evidence="5">
    <location>
        <begin position="39"/>
        <end position="56"/>
    </location>
</feature>
<dbReference type="Pfam" id="PF04191">
    <property type="entry name" value="PEMT"/>
    <property type="match status" value="1"/>
</dbReference>
<dbReference type="GO" id="GO:0012505">
    <property type="term" value="C:endomembrane system"/>
    <property type="evidence" value="ECO:0007669"/>
    <property type="project" value="UniProtKB-SubCell"/>
</dbReference>
<keyword evidence="3 5" id="KW-1133">Transmembrane helix</keyword>
<dbReference type="GO" id="GO:0032259">
    <property type="term" value="P:methylation"/>
    <property type="evidence" value="ECO:0007669"/>
    <property type="project" value="UniProtKB-KW"/>
</dbReference>
<evidence type="ECO:0000256" key="3">
    <source>
        <dbReference type="ARBA" id="ARBA00022989"/>
    </source>
</evidence>
<dbReference type="InterPro" id="IPR007318">
    <property type="entry name" value="Phopholipid_MeTrfase"/>
</dbReference>
<dbReference type="Gene3D" id="1.20.120.1630">
    <property type="match status" value="1"/>
</dbReference>
<accession>A0A2V2LLL7</accession>
<dbReference type="Proteomes" id="UP000245680">
    <property type="component" value="Unassembled WGS sequence"/>
</dbReference>
<proteinExistence type="predicted"/>
<dbReference type="PANTHER" id="PTHR12714">
    <property type="entry name" value="PROTEIN-S ISOPRENYLCYSTEINE O-METHYLTRANSFERASE"/>
    <property type="match status" value="1"/>
</dbReference>